<sequence>MGGEQANRSATVAPSVACVRLVYVSCTHVIPIVHLANTPSPTPRPCVRPPWSFMFFMRYSSMFMSVQVPHKNLVDRQIVKKARMHSPLPRPELAAQTFWLEPPLADPVTCRRLHPWLTPWLPSHFSPHPTLRRYHSNETTALNKTGISSSEEHSHQSRARRHLDSAARQNVTRRSSWSTQKIYDGRCRRLFRRGDMCLSEPRWENVGREQRSIFFFLCDITRQAAVTLREDLQELSTKALLILHLRLVSRVIIAVVATVNEKHSFDTIFIRLFLAELPSVPTTDATRFVTKCSVACLLLVIGEKRNAEVRRSMKKGRGGEEGIIESITLPELTVVLTGNGTLPSRPTPGAHFCQLTNRA</sequence>
<reference evidence="2 3" key="1">
    <citation type="submission" date="2023-02" db="EMBL/GenBank/DDBJ databases">
        <title>LHISI_Scaffold_Assembly.</title>
        <authorList>
            <person name="Stuart O.P."/>
            <person name="Cleave R."/>
            <person name="Magrath M.J.L."/>
            <person name="Mikheyev A.S."/>
        </authorList>
    </citation>
    <scope>NUCLEOTIDE SEQUENCE [LARGE SCALE GENOMIC DNA]</scope>
    <source>
        <strain evidence="2">Daus_M_001</strain>
        <tissue evidence="2">Leg muscle</tissue>
    </source>
</reference>
<dbReference type="EMBL" id="JARBHB010000014">
    <property type="protein sequence ID" value="KAJ8868778.1"/>
    <property type="molecule type" value="Genomic_DNA"/>
</dbReference>
<protein>
    <submittedName>
        <fullName evidence="2">Uncharacterized protein</fullName>
    </submittedName>
</protein>
<keyword evidence="3" id="KW-1185">Reference proteome</keyword>
<evidence type="ECO:0000313" key="3">
    <source>
        <dbReference type="Proteomes" id="UP001159363"/>
    </source>
</evidence>
<organism evidence="2 3">
    <name type="scientific">Dryococelus australis</name>
    <dbReference type="NCBI Taxonomy" id="614101"/>
    <lineage>
        <taxon>Eukaryota</taxon>
        <taxon>Metazoa</taxon>
        <taxon>Ecdysozoa</taxon>
        <taxon>Arthropoda</taxon>
        <taxon>Hexapoda</taxon>
        <taxon>Insecta</taxon>
        <taxon>Pterygota</taxon>
        <taxon>Neoptera</taxon>
        <taxon>Polyneoptera</taxon>
        <taxon>Phasmatodea</taxon>
        <taxon>Verophasmatodea</taxon>
        <taxon>Anareolatae</taxon>
        <taxon>Phasmatidae</taxon>
        <taxon>Eurycanthinae</taxon>
        <taxon>Dryococelus</taxon>
    </lineage>
</organism>
<evidence type="ECO:0000256" key="1">
    <source>
        <dbReference type="SAM" id="MobiDB-lite"/>
    </source>
</evidence>
<feature type="region of interest" description="Disordered" evidence="1">
    <location>
        <begin position="144"/>
        <end position="172"/>
    </location>
</feature>
<comment type="caution">
    <text evidence="2">The sequence shown here is derived from an EMBL/GenBank/DDBJ whole genome shotgun (WGS) entry which is preliminary data.</text>
</comment>
<accession>A0ABQ9G8M6</accession>
<evidence type="ECO:0000313" key="2">
    <source>
        <dbReference type="EMBL" id="KAJ8868778.1"/>
    </source>
</evidence>
<dbReference type="Proteomes" id="UP001159363">
    <property type="component" value="Chromosome 13"/>
</dbReference>
<proteinExistence type="predicted"/>
<gene>
    <name evidence="2" type="ORF">PR048_030318</name>
</gene>
<name>A0ABQ9G8M6_9NEOP</name>